<dbReference type="PANTHER" id="PTHR30096:SF0">
    <property type="entry name" value="4,5-DOPA DIOXYGENASE EXTRADIOL-LIKE PROTEIN"/>
    <property type="match status" value="1"/>
</dbReference>
<organism evidence="7 8">
    <name type="scientific">Prauserella marina</name>
    <dbReference type="NCBI Taxonomy" id="530584"/>
    <lineage>
        <taxon>Bacteria</taxon>
        <taxon>Bacillati</taxon>
        <taxon>Actinomycetota</taxon>
        <taxon>Actinomycetes</taxon>
        <taxon>Pseudonocardiales</taxon>
        <taxon>Pseudonocardiaceae</taxon>
        <taxon>Prauserella</taxon>
    </lineage>
</organism>
<name>A0A1G6SU37_9PSEU</name>
<dbReference type="GO" id="GO:0016702">
    <property type="term" value="F:oxidoreductase activity, acting on single donors with incorporation of molecular oxygen, incorporation of two atoms of oxygen"/>
    <property type="evidence" value="ECO:0007669"/>
    <property type="project" value="UniProtKB-ARBA"/>
</dbReference>
<evidence type="ECO:0000313" key="8">
    <source>
        <dbReference type="Proteomes" id="UP000199494"/>
    </source>
</evidence>
<dbReference type="PANTHER" id="PTHR30096">
    <property type="entry name" value="4,5-DOPA DIOXYGENASE EXTRADIOL-LIKE PROTEIN"/>
    <property type="match status" value="1"/>
</dbReference>
<evidence type="ECO:0000256" key="4">
    <source>
        <dbReference type="ARBA" id="ARBA00022833"/>
    </source>
</evidence>
<keyword evidence="4" id="KW-0862">Zinc</keyword>
<dbReference type="CDD" id="cd07363">
    <property type="entry name" value="45_DOPA_Dioxygenase"/>
    <property type="match status" value="1"/>
</dbReference>
<proteinExistence type="inferred from homology"/>
<comment type="similarity">
    <text evidence="2">Belongs to the DODA-type extradiol aromatic ring-opening dioxygenase family.</text>
</comment>
<keyword evidence="7" id="KW-0223">Dioxygenase</keyword>
<evidence type="ECO:0000256" key="5">
    <source>
        <dbReference type="ARBA" id="ARBA00023002"/>
    </source>
</evidence>
<dbReference type="GO" id="GO:0008198">
    <property type="term" value="F:ferrous iron binding"/>
    <property type="evidence" value="ECO:0007669"/>
    <property type="project" value="InterPro"/>
</dbReference>
<evidence type="ECO:0000259" key="6">
    <source>
        <dbReference type="Pfam" id="PF02900"/>
    </source>
</evidence>
<dbReference type="AlphaFoldDB" id="A0A1G6SU37"/>
<dbReference type="Proteomes" id="UP000199494">
    <property type="component" value="Unassembled WGS sequence"/>
</dbReference>
<dbReference type="RefSeq" id="WP_245865611.1">
    <property type="nucleotide sequence ID" value="NZ_CP016353.1"/>
</dbReference>
<dbReference type="STRING" id="530584.SAMN05421630_106380"/>
<gene>
    <name evidence="7" type="ORF">SAMN05421630_106380</name>
</gene>
<keyword evidence="8" id="KW-1185">Reference proteome</keyword>
<dbReference type="PIRSF" id="PIRSF006157">
    <property type="entry name" value="Doxgns_DODA"/>
    <property type="match status" value="1"/>
</dbReference>
<dbReference type="Pfam" id="PF02900">
    <property type="entry name" value="LigB"/>
    <property type="match status" value="1"/>
</dbReference>
<keyword evidence="3" id="KW-0479">Metal-binding</keyword>
<feature type="domain" description="Extradiol ring-cleavage dioxygenase class III enzyme subunit B" evidence="6">
    <location>
        <begin position="27"/>
        <end position="242"/>
    </location>
</feature>
<evidence type="ECO:0000313" key="7">
    <source>
        <dbReference type="EMBL" id="SDD20288.1"/>
    </source>
</evidence>
<dbReference type="SUPFAM" id="SSF53213">
    <property type="entry name" value="LigB-like"/>
    <property type="match status" value="1"/>
</dbReference>
<evidence type="ECO:0000256" key="1">
    <source>
        <dbReference type="ARBA" id="ARBA00001947"/>
    </source>
</evidence>
<dbReference type="EMBL" id="FMZE01000006">
    <property type="protein sequence ID" value="SDD20288.1"/>
    <property type="molecule type" value="Genomic_DNA"/>
</dbReference>
<dbReference type="Gene3D" id="3.40.830.10">
    <property type="entry name" value="LigB-like"/>
    <property type="match status" value="1"/>
</dbReference>
<dbReference type="InterPro" id="IPR004183">
    <property type="entry name" value="Xdiol_dOase_suB"/>
</dbReference>
<reference evidence="7 8" key="1">
    <citation type="submission" date="2016-10" db="EMBL/GenBank/DDBJ databases">
        <authorList>
            <person name="de Groot N.N."/>
        </authorList>
    </citation>
    <scope>NUCLEOTIDE SEQUENCE [LARGE SCALE GENOMIC DNA]</scope>
    <source>
        <strain evidence="7 8">CGMCC 4.5506</strain>
    </source>
</reference>
<keyword evidence="5" id="KW-0560">Oxidoreductase</keyword>
<evidence type="ECO:0000256" key="2">
    <source>
        <dbReference type="ARBA" id="ARBA00007581"/>
    </source>
</evidence>
<sequence>MTGSGATTPSMPVLYLSHGAPPLADDATWTRQLADWSANLPRPTAILVVSAHWEEAPLTIGATTTVPLVYDFWGFPERFYQVRYSSPGSPELAAKVRALLRNSRTPVHDAPDRGLDHGAYVPLVEMFPEADVPVLQISMPSLDPTELFQLGEKLAPLRDEGVLIVGSGFFTHNLRAMRTVSGVDGTPPNWSSEFDQWGAETLGVGDVDSILDFQRTAPGAAIAHPRIEHFAPLFVSLGAGADTATPRTMIDGYWFGLAKRSVQLG</sequence>
<dbReference type="InterPro" id="IPR014436">
    <property type="entry name" value="Extradiol_dOase_DODA"/>
</dbReference>
<accession>A0A1G6SU37</accession>
<evidence type="ECO:0000256" key="3">
    <source>
        <dbReference type="ARBA" id="ARBA00022723"/>
    </source>
</evidence>
<dbReference type="GO" id="GO:0008270">
    <property type="term" value="F:zinc ion binding"/>
    <property type="evidence" value="ECO:0007669"/>
    <property type="project" value="InterPro"/>
</dbReference>
<comment type="cofactor">
    <cofactor evidence="1">
        <name>Zn(2+)</name>
        <dbReference type="ChEBI" id="CHEBI:29105"/>
    </cofactor>
</comment>
<protein>
    <submittedName>
        <fullName evidence="7">4,5-DOPA dioxygenase extradiol</fullName>
    </submittedName>
</protein>